<feature type="region of interest" description="Disordered" evidence="1">
    <location>
        <begin position="285"/>
        <end position="328"/>
    </location>
</feature>
<dbReference type="Gene3D" id="2.30.29.30">
    <property type="entry name" value="Pleckstrin-homology domain (PH domain)/Phosphotyrosine-binding domain (PTB)"/>
    <property type="match status" value="1"/>
</dbReference>
<dbReference type="PROSITE" id="PS50003">
    <property type="entry name" value="PH_DOMAIN"/>
    <property type="match status" value="1"/>
</dbReference>
<dbReference type="Pfam" id="PF00169">
    <property type="entry name" value="PH"/>
    <property type="match status" value="1"/>
</dbReference>
<dbReference type="GO" id="GO:0055037">
    <property type="term" value="C:recycling endosome"/>
    <property type="evidence" value="ECO:0007669"/>
    <property type="project" value="TreeGrafter"/>
</dbReference>
<dbReference type="GO" id="GO:0007032">
    <property type="term" value="P:endosome organization"/>
    <property type="evidence" value="ECO:0007669"/>
    <property type="project" value="TreeGrafter"/>
</dbReference>
<organism evidence="3 4">
    <name type="scientific">Acropora cervicornis</name>
    <name type="common">Staghorn coral</name>
    <dbReference type="NCBI Taxonomy" id="6130"/>
    <lineage>
        <taxon>Eukaryota</taxon>
        <taxon>Metazoa</taxon>
        <taxon>Cnidaria</taxon>
        <taxon>Anthozoa</taxon>
        <taxon>Hexacorallia</taxon>
        <taxon>Scleractinia</taxon>
        <taxon>Astrocoeniina</taxon>
        <taxon>Acroporidae</taxon>
        <taxon>Acropora</taxon>
    </lineage>
</organism>
<dbReference type="SUPFAM" id="SSF50729">
    <property type="entry name" value="PH domain-like"/>
    <property type="match status" value="1"/>
</dbReference>
<feature type="domain" description="PH" evidence="2">
    <location>
        <begin position="17"/>
        <end position="112"/>
    </location>
</feature>
<accession>A0AAD9QBN0</accession>
<dbReference type="FunFam" id="2.30.29.30:FF:000286">
    <property type="entry name" value="PH-protein kinase domain containing protein"/>
    <property type="match status" value="1"/>
</dbReference>
<evidence type="ECO:0000256" key="1">
    <source>
        <dbReference type="SAM" id="MobiDB-lite"/>
    </source>
</evidence>
<dbReference type="GO" id="GO:0005802">
    <property type="term" value="C:trans-Golgi network"/>
    <property type="evidence" value="ECO:0007669"/>
    <property type="project" value="TreeGrafter"/>
</dbReference>
<dbReference type="AlphaFoldDB" id="A0AAD9QBN0"/>
<dbReference type="InterPro" id="IPR011993">
    <property type="entry name" value="PH-like_dom_sf"/>
</dbReference>
<dbReference type="PANTHER" id="PTHR22902">
    <property type="entry name" value="SESQUIPEDALIAN"/>
    <property type="match status" value="1"/>
</dbReference>
<reference evidence="3" key="2">
    <citation type="journal article" date="2023" name="Science">
        <title>Genomic signatures of disease resistance in endangered staghorn corals.</title>
        <authorList>
            <person name="Vollmer S.V."/>
            <person name="Selwyn J.D."/>
            <person name="Despard B.A."/>
            <person name="Roesel C.L."/>
        </authorList>
    </citation>
    <scope>NUCLEOTIDE SEQUENCE</scope>
    <source>
        <strain evidence="3">K2</strain>
    </source>
</reference>
<evidence type="ECO:0000313" key="3">
    <source>
        <dbReference type="EMBL" id="KAK2558219.1"/>
    </source>
</evidence>
<reference evidence="3" key="1">
    <citation type="journal article" date="2023" name="G3 (Bethesda)">
        <title>Whole genome assembly and annotation of the endangered Caribbean coral Acropora cervicornis.</title>
        <authorList>
            <person name="Selwyn J.D."/>
            <person name="Vollmer S.V."/>
        </authorList>
    </citation>
    <scope>NUCLEOTIDE SEQUENCE</scope>
    <source>
        <strain evidence="3">K2</strain>
    </source>
</reference>
<sequence>MRLNEKCVAEYSTSSAPTDREGYLNKKGELNRGYQRRWFILKGNLLYYFEKRSDKEPIGVIVLDNCHVELAESGEPYAFQITFGGDGRTYILGADSSKEMEAWMRSITHSNYDCLRMMVESFESTLEKLTSDENDLASVSSISYPDDNLNRIDNLNNNNATNIVKFGDEKDTQDAYGKERTYPERVEGFRVRSNESVENLFPPLSGAPSTGNEDSVVTFRDAEPAIGDLISFNDESDDEQVSIPSEFRLDDTFFSFSKHTTGIMPLNYSDMGQLEHMHAQNLLGKLGGNLPSRSKDDSELDWRGRRDPLPHTRRPKSERRKNNVHSGYTAERVDIGKSKTLSRLSPDEEIMRSHLERRSVFRHLHDLYSTSICVKCKEFGGKVSTT</sequence>
<dbReference type="InterPro" id="IPR045188">
    <property type="entry name" value="Boi1/Boi2-like"/>
</dbReference>
<dbReference type="GO" id="GO:0005829">
    <property type="term" value="C:cytosol"/>
    <property type="evidence" value="ECO:0007669"/>
    <property type="project" value="GOC"/>
</dbReference>
<dbReference type="SMART" id="SM00233">
    <property type="entry name" value="PH"/>
    <property type="match status" value="1"/>
</dbReference>
<proteinExistence type="predicted"/>
<dbReference type="GO" id="GO:0005769">
    <property type="term" value="C:early endosome"/>
    <property type="evidence" value="ECO:0007669"/>
    <property type="project" value="TreeGrafter"/>
</dbReference>
<dbReference type="EMBL" id="JARQWQ010000045">
    <property type="protein sequence ID" value="KAK2558219.1"/>
    <property type="molecule type" value="Genomic_DNA"/>
</dbReference>
<feature type="compositionally biased region" description="Basic residues" evidence="1">
    <location>
        <begin position="311"/>
        <end position="323"/>
    </location>
</feature>
<dbReference type="GO" id="GO:0001881">
    <property type="term" value="P:receptor recycling"/>
    <property type="evidence" value="ECO:0007669"/>
    <property type="project" value="TreeGrafter"/>
</dbReference>
<dbReference type="PANTHER" id="PTHR22902:SF53">
    <property type="entry name" value="INOSITOL PHOSPHATASE INTERACTING PROTEIN, ISOFORM A"/>
    <property type="match status" value="1"/>
</dbReference>
<name>A0AAD9QBN0_ACRCE</name>
<evidence type="ECO:0000313" key="4">
    <source>
        <dbReference type="Proteomes" id="UP001249851"/>
    </source>
</evidence>
<dbReference type="GO" id="GO:0042147">
    <property type="term" value="P:retrograde transport, endosome to Golgi"/>
    <property type="evidence" value="ECO:0007669"/>
    <property type="project" value="TreeGrafter"/>
</dbReference>
<dbReference type="Proteomes" id="UP001249851">
    <property type="component" value="Unassembled WGS sequence"/>
</dbReference>
<keyword evidence="4" id="KW-1185">Reference proteome</keyword>
<gene>
    <name evidence="3" type="ORF">P5673_019339</name>
</gene>
<comment type="caution">
    <text evidence="3">The sequence shown here is derived from an EMBL/GenBank/DDBJ whole genome shotgun (WGS) entry which is preliminary data.</text>
</comment>
<dbReference type="InterPro" id="IPR001849">
    <property type="entry name" value="PH_domain"/>
</dbReference>
<dbReference type="CDD" id="cd13288">
    <property type="entry name" value="PH_Ses"/>
    <property type="match status" value="1"/>
</dbReference>
<evidence type="ECO:0000259" key="2">
    <source>
        <dbReference type="PROSITE" id="PS50003"/>
    </source>
</evidence>
<protein>
    <submittedName>
        <fullName evidence="3">Sesquipedalian-1</fullName>
    </submittedName>
</protein>
<feature type="compositionally biased region" description="Basic and acidic residues" evidence="1">
    <location>
        <begin position="293"/>
        <end position="310"/>
    </location>
</feature>